<dbReference type="PANTHER" id="PTHR31616">
    <property type="entry name" value="TREHALASE"/>
    <property type="match status" value="1"/>
</dbReference>
<dbReference type="EMBL" id="LBTW01000024">
    <property type="protein sequence ID" value="KKQ48757.1"/>
    <property type="molecule type" value="Genomic_DNA"/>
</dbReference>
<feature type="domain" description="GH15-like" evidence="1">
    <location>
        <begin position="273"/>
        <end position="569"/>
    </location>
</feature>
<accession>A0A0G0I2G5</accession>
<gene>
    <name evidence="2" type="ORF">US67_C0024G0010</name>
</gene>
<dbReference type="InterPro" id="IPR011613">
    <property type="entry name" value="GH15-like"/>
</dbReference>
<dbReference type="InterPro" id="IPR008928">
    <property type="entry name" value="6-hairpin_glycosidase_sf"/>
</dbReference>
<organism evidence="2 3">
    <name type="scientific">Candidatus Woesebacteria bacterium GW2011_GWD1_38_10</name>
    <dbReference type="NCBI Taxonomy" id="1618592"/>
    <lineage>
        <taxon>Bacteria</taxon>
        <taxon>Candidatus Woeseibacteriota</taxon>
    </lineage>
</organism>
<dbReference type="GO" id="GO:0004553">
    <property type="term" value="F:hydrolase activity, hydrolyzing O-glycosyl compounds"/>
    <property type="evidence" value="ECO:0007669"/>
    <property type="project" value="TreeGrafter"/>
</dbReference>
<keyword evidence="2" id="KW-0378">Hydrolase</keyword>
<dbReference type="PATRIC" id="fig|1618592.3.peg.464"/>
<protein>
    <submittedName>
        <fullName evidence="2">Glycoside hydrolase</fullName>
    </submittedName>
</protein>
<name>A0A0G0I2G5_9BACT</name>
<dbReference type="SUPFAM" id="SSF48208">
    <property type="entry name" value="Six-hairpin glycosidases"/>
    <property type="match status" value="1"/>
</dbReference>
<evidence type="ECO:0000313" key="3">
    <source>
        <dbReference type="Proteomes" id="UP000034366"/>
    </source>
</evidence>
<evidence type="ECO:0000313" key="2">
    <source>
        <dbReference type="EMBL" id="KKQ48757.1"/>
    </source>
</evidence>
<dbReference type="InterPro" id="IPR012341">
    <property type="entry name" value="6hp_glycosidase-like_sf"/>
</dbReference>
<dbReference type="Pfam" id="PF00723">
    <property type="entry name" value="Glyco_hydro_15"/>
    <property type="match status" value="1"/>
</dbReference>
<sequence>MIGLDRFGQVKDLYFHYPGLENHINENQVHKIGVWIDGGLYWVDSPEFNVSVVQESETMAARIVISSDSLGLRITFEDVIYNEKNIFIRDINIENLFDHKREVKIFFNQQFNIAQDHIGNTAFFDPDNNCVIHYKGRRVFLFNACMGEIGITDYSVGLLGIEGKDGTFKDAEDGVLSKNGIEHGQVDSTFSVEFDLPSKKSKRVCYFMCAGKSIEKVVELNAYVLKRTSGDITKTTKDYWRAWVNNQNFSFYSLSDDITSLFKKSLFIIRSHTAKNGAIIASSDSDMLQFGRDTYVYVWPRDGAIASIALARAGDFNASRRFLEFCRKVVSSDGYFMHKYRPDHALGSSWHAWIEDGKKRLPIQEDGTALVIYALWNYFELSKDLEFVESVYNELIKAPAEFMSGYVDKDGLIKPSFDLWEMYYAVNTFTASTVYRALVCASGFAKLLGKTKSAEKYDKAAQGIRSAIEKKLYSPKDKYFYKHIFIKDGKETFDSTVDASGFFGLYKFKVFDPDTQMMKDAYETLIRKLQLNTESGGIARFEGDQYHHPGGNVPGNPWILTTLWNTQYKINQIKSEQDLPSVVSDLTWVTKKALPSGILPEQINAYTSEPLSAAPLVWSHAEYVITIVKYLEKLEELGICKACYPIK</sequence>
<dbReference type="GO" id="GO:0005975">
    <property type="term" value="P:carbohydrate metabolic process"/>
    <property type="evidence" value="ECO:0007669"/>
    <property type="project" value="InterPro"/>
</dbReference>
<dbReference type="AlphaFoldDB" id="A0A0G0I2G5"/>
<comment type="caution">
    <text evidence="2">The sequence shown here is derived from an EMBL/GenBank/DDBJ whole genome shotgun (WGS) entry which is preliminary data.</text>
</comment>
<dbReference type="Proteomes" id="UP000034366">
    <property type="component" value="Unassembled WGS sequence"/>
</dbReference>
<dbReference type="PANTHER" id="PTHR31616:SF13">
    <property type="entry name" value="GLUCAN 1,4-ALPHA-GLUCOSIDASE"/>
    <property type="match status" value="1"/>
</dbReference>
<proteinExistence type="predicted"/>
<dbReference type="Gene3D" id="1.50.10.10">
    <property type="match status" value="1"/>
</dbReference>
<evidence type="ECO:0000259" key="1">
    <source>
        <dbReference type="Pfam" id="PF00723"/>
    </source>
</evidence>
<reference evidence="2 3" key="1">
    <citation type="journal article" date="2015" name="Nature">
        <title>rRNA introns, odd ribosomes, and small enigmatic genomes across a large radiation of phyla.</title>
        <authorList>
            <person name="Brown C.T."/>
            <person name="Hug L.A."/>
            <person name="Thomas B.C."/>
            <person name="Sharon I."/>
            <person name="Castelle C.J."/>
            <person name="Singh A."/>
            <person name="Wilkins M.J."/>
            <person name="Williams K.H."/>
            <person name="Banfield J.F."/>
        </authorList>
    </citation>
    <scope>NUCLEOTIDE SEQUENCE [LARGE SCALE GENOMIC DNA]</scope>
</reference>